<organism evidence="1 2">
    <name type="scientific">Gordonia spumicola</name>
    <dbReference type="NCBI Taxonomy" id="589161"/>
    <lineage>
        <taxon>Bacteria</taxon>
        <taxon>Bacillati</taxon>
        <taxon>Actinomycetota</taxon>
        <taxon>Actinomycetes</taxon>
        <taxon>Mycobacteriales</taxon>
        <taxon>Gordoniaceae</taxon>
        <taxon>Gordonia</taxon>
    </lineage>
</organism>
<proteinExistence type="predicted"/>
<accession>A0A7I9V858</accession>
<protein>
    <submittedName>
        <fullName evidence="1">Uncharacterized protein</fullName>
    </submittedName>
</protein>
<keyword evidence="2" id="KW-1185">Reference proteome</keyword>
<reference evidence="2" key="1">
    <citation type="submission" date="2019-06" db="EMBL/GenBank/DDBJ databases">
        <title>Gordonia isolated from sludge of a wastewater treatment plant.</title>
        <authorList>
            <person name="Tamura T."/>
            <person name="Aoyama K."/>
            <person name="Kang Y."/>
            <person name="Saito S."/>
            <person name="Akiyama N."/>
            <person name="Yazawa K."/>
            <person name="Gonoi T."/>
            <person name="Mikami Y."/>
        </authorList>
    </citation>
    <scope>NUCLEOTIDE SEQUENCE [LARGE SCALE GENOMIC DNA]</scope>
    <source>
        <strain evidence="2">NBRC 107696</strain>
    </source>
</reference>
<dbReference type="AlphaFoldDB" id="A0A7I9V858"/>
<comment type="caution">
    <text evidence="1">The sequence shown here is derived from an EMBL/GenBank/DDBJ whole genome shotgun (WGS) entry which is preliminary data.</text>
</comment>
<name>A0A7I9V858_9ACTN</name>
<sequence length="175" mass="18996">MILEELLYEQAISGEHFPLLEYSPLKNPEALREAEISEVKISPITGRAAVLFDLRTSLQLWDLGSAGLLLFEGVETVSVDWPSDRIPGRFATPAGVLSISSPDDGRYSSVISSISSSFDEIHVESSEVFFFLLESTVVSDGTAPPDFMNAGAPEMVKGLPRMSGSFRTIGVDRLA</sequence>
<dbReference type="EMBL" id="BJOV01000003">
    <property type="protein sequence ID" value="GEE01566.1"/>
    <property type="molecule type" value="Genomic_DNA"/>
</dbReference>
<dbReference type="RefSeq" id="WP_161895339.1">
    <property type="nucleotide sequence ID" value="NZ_BJOV01000003.1"/>
</dbReference>
<evidence type="ECO:0000313" key="1">
    <source>
        <dbReference type="EMBL" id="GEE01566.1"/>
    </source>
</evidence>
<dbReference type="OrthoDB" id="4172175at2"/>
<dbReference type="Proteomes" id="UP000444960">
    <property type="component" value="Unassembled WGS sequence"/>
</dbReference>
<evidence type="ECO:0000313" key="2">
    <source>
        <dbReference type="Proteomes" id="UP000444960"/>
    </source>
</evidence>
<gene>
    <name evidence="1" type="ORF">nbrc107696_20120</name>
</gene>